<protein>
    <recommendedName>
        <fullName evidence="3">DNA recombination and repair protein Rad51-like C-terminal domain-containing protein</fullName>
    </recommendedName>
</protein>
<name>A0A1Q3A9E4_ZYGRO</name>
<dbReference type="Gene3D" id="3.40.50.300">
    <property type="entry name" value="P-loop containing nucleotide triphosphate hydrolases"/>
    <property type="match status" value="1"/>
</dbReference>
<reference evidence="1 2" key="1">
    <citation type="submission" date="2016-08" db="EMBL/GenBank/DDBJ databases">
        <title>Draft genome sequence of allopolyploid Zygosaccharomyces rouxii.</title>
        <authorList>
            <person name="Watanabe J."/>
            <person name="Uehara K."/>
            <person name="Mogi Y."/>
            <person name="Tsukioka Y."/>
        </authorList>
    </citation>
    <scope>NUCLEOTIDE SEQUENCE [LARGE SCALE GENOMIC DNA]</scope>
    <source>
        <strain evidence="1 2">NBRC 110957</strain>
    </source>
</reference>
<proteinExistence type="predicted"/>
<gene>
    <name evidence="1" type="ORF">ZYGR_0AG03060</name>
</gene>
<dbReference type="InterPro" id="IPR031779">
    <property type="entry name" value="Psy3"/>
</dbReference>
<dbReference type="AlphaFoldDB" id="A0A1Q3A9E4"/>
<evidence type="ECO:0000313" key="2">
    <source>
        <dbReference type="Proteomes" id="UP000187013"/>
    </source>
</evidence>
<dbReference type="OrthoDB" id="4055611at2759"/>
<dbReference type="GO" id="GO:0005634">
    <property type="term" value="C:nucleus"/>
    <property type="evidence" value="ECO:0007669"/>
    <property type="project" value="InterPro"/>
</dbReference>
<sequence>MDVLAHCRVYPLSNFYRAIPQSLTLPNSIGSHCVSFAHLIEHSFRFTPFKRQIWDQCVECSVNDGSSVLVIDIVSGWRTVIQETSQGVHYMNSTSICNMEGLQNFLMQLQASPIEALQRCLIRDRLDKQISGIIIDNLSYLAHDLSSYSALIKILKQLRQTYGCWILTIGYGLEYYDGVENSTSTPNRTGALTKLPTSYTNEMDLIILRETADRGRVV</sequence>
<dbReference type="EMBL" id="BDGX01000033">
    <property type="protein sequence ID" value="GAV52315.1"/>
    <property type="molecule type" value="Genomic_DNA"/>
</dbReference>
<dbReference type="GO" id="GO:0097196">
    <property type="term" value="C:Shu complex"/>
    <property type="evidence" value="ECO:0007669"/>
    <property type="project" value="InterPro"/>
</dbReference>
<dbReference type="Pfam" id="PF16836">
    <property type="entry name" value="PSY3"/>
    <property type="match status" value="1"/>
</dbReference>
<comment type="caution">
    <text evidence="1">The sequence shown here is derived from an EMBL/GenBank/DDBJ whole genome shotgun (WGS) entry which is preliminary data.</text>
</comment>
<evidence type="ECO:0008006" key="3">
    <source>
        <dbReference type="Google" id="ProtNLM"/>
    </source>
</evidence>
<dbReference type="InterPro" id="IPR027417">
    <property type="entry name" value="P-loop_NTPase"/>
</dbReference>
<evidence type="ECO:0000313" key="1">
    <source>
        <dbReference type="EMBL" id="GAV52315.1"/>
    </source>
</evidence>
<accession>A0A1Q3A9E4</accession>
<dbReference type="Proteomes" id="UP000187013">
    <property type="component" value="Unassembled WGS sequence"/>
</dbReference>
<dbReference type="CDD" id="cd19480">
    <property type="entry name" value="Psy3"/>
    <property type="match status" value="1"/>
</dbReference>
<dbReference type="GO" id="GO:0000725">
    <property type="term" value="P:recombinational repair"/>
    <property type="evidence" value="ECO:0007669"/>
    <property type="project" value="InterPro"/>
</dbReference>
<organism evidence="1 2">
    <name type="scientific">Zygosaccharomyces rouxii</name>
    <dbReference type="NCBI Taxonomy" id="4956"/>
    <lineage>
        <taxon>Eukaryota</taxon>
        <taxon>Fungi</taxon>
        <taxon>Dikarya</taxon>
        <taxon>Ascomycota</taxon>
        <taxon>Saccharomycotina</taxon>
        <taxon>Saccharomycetes</taxon>
        <taxon>Saccharomycetales</taxon>
        <taxon>Saccharomycetaceae</taxon>
        <taxon>Zygosaccharomyces</taxon>
    </lineage>
</organism>